<dbReference type="EMBL" id="CASHTH010003560">
    <property type="protein sequence ID" value="CAI8046397.1"/>
    <property type="molecule type" value="Genomic_DNA"/>
</dbReference>
<proteinExistence type="predicted"/>
<organism evidence="1 2">
    <name type="scientific">Geodia barretti</name>
    <name type="common">Barrett's horny sponge</name>
    <dbReference type="NCBI Taxonomy" id="519541"/>
    <lineage>
        <taxon>Eukaryota</taxon>
        <taxon>Metazoa</taxon>
        <taxon>Porifera</taxon>
        <taxon>Demospongiae</taxon>
        <taxon>Heteroscleromorpha</taxon>
        <taxon>Tetractinellida</taxon>
        <taxon>Astrophorina</taxon>
        <taxon>Geodiidae</taxon>
        <taxon>Geodia</taxon>
    </lineage>
</organism>
<sequence length="131" mass="14302">MPCRLDRILNEAAQPYDWVIILGGTNDIGSGLWAEDLLPSLLGLHDRVKKNGSTRTVALDLPQYLYELTPGNETYRGKKAKVNEGLKAYSEGSGCSTLWVDLWNGLPFGSLSSRGEGTVLGGRSPHDSQRI</sequence>
<comment type="caution">
    <text evidence="1">The sequence shown here is derived from an EMBL/GenBank/DDBJ whole genome shotgun (WGS) entry which is preliminary data.</text>
</comment>
<dbReference type="Gene3D" id="3.40.50.1110">
    <property type="entry name" value="SGNH hydrolase"/>
    <property type="match status" value="1"/>
</dbReference>
<name>A0AA35TED4_GEOBA</name>
<gene>
    <name evidence="1" type="ORF">GBAR_LOCUS25664</name>
</gene>
<dbReference type="AlphaFoldDB" id="A0AA35TED4"/>
<evidence type="ECO:0000313" key="2">
    <source>
        <dbReference type="Proteomes" id="UP001174909"/>
    </source>
</evidence>
<dbReference type="Proteomes" id="UP001174909">
    <property type="component" value="Unassembled WGS sequence"/>
</dbReference>
<evidence type="ECO:0008006" key="3">
    <source>
        <dbReference type="Google" id="ProtNLM"/>
    </source>
</evidence>
<reference evidence="1" key="1">
    <citation type="submission" date="2023-03" db="EMBL/GenBank/DDBJ databases">
        <authorList>
            <person name="Steffen K."/>
            <person name="Cardenas P."/>
        </authorList>
    </citation>
    <scope>NUCLEOTIDE SEQUENCE</scope>
</reference>
<evidence type="ECO:0000313" key="1">
    <source>
        <dbReference type="EMBL" id="CAI8046397.1"/>
    </source>
</evidence>
<protein>
    <recommendedName>
        <fullName evidence="3">SGNH hydrolase-type esterase domain-containing protein</fullName>
    </recommendedName>
</protein>
<keyword evidence="2" id="KW-1185">Reference proteome</keyword>
<dbReference type="SUPFAM" id="SSF52266">
    <property type="entry name" value="SGNH hydrolase"/>
    <property type="match status" value="1"/>
</dbReference>
<dbReference type="InterPro" id="IPR036514">
    <property type="entry name" value="SGNH_hydro_sf"/>
</dbReference>
<accession>A0AA35TED4</accession>